<sequence length="126" mass="14154">MLLCITPTYAQDSEQALKAVIAEQQKQLPIMLDPITRIDNISYTNHNVLYKITLYGYDNRPGERVYYESYLAQQIPKALCSQTAYLLLLGLGNKITYSYSSSQAEPITEVTFGPETCRKHVGGDPS</sequence>
<evidence type="ECO:0000313" key="2">
    <source>
        <dbReference type="Proteomes" id="UP000095143"/>
    </source>
</evidence>
<dbReference type="EMBL" id="MDEN01000062">
    <property type="protein sequence ID" value="OCX20596.1"/>
    <property type="molecule type" value="Genomic_DNA"/>
</dbReference>
<dbReference type="AlphaFoldDB" id="A0A1C2E113"/>
<name>A0A1C2E113_9PSED</name>
<dbReference type="Gene3D" id="3.30.300.250">
    <property type="match status" value="1"/>
</dbReference>
<evidence type="ECO:0008006" key="3">
    <source>
        <dbReference type="Google" id="ProtNLM"/>
    </source>
</evidence>
<reference evidence="1 2" key="1">
    <citation type="submission" date="2016-08" db="EMBL/GenBank/DDBJ databases">
        <title>Whole genome sequence of Pseudomonas graminis strain UASWS1507, a potential biological control agent for agriculture.</title>
        <authorList>
            <person name="Crovadore J."/>
            <person name="Calmin G."/>
            <person name="Chablais R."/>
            <person name="Cochard B."/>
            <person name="Lefort F."/>
        </authorList>
    </citation>
    <scope>NUCLEOTIDE SEQUENCE [LARGE SCALE GENOMIC DNA]</scope>
    <source>
        <strain evidence="1 2">UASWS1507</strain>
    </source>
</reference>
<dbReference type="Proteomes" id="UP000095143">
    <property type="component" value="Unassembled WGS sequence"/>
</dbReference>
<gene>
    <name evidence="1" type="ORF">BBI10_13260</name>
</gene>
<organism evidence="1 2">
    <name type="scientific">Pseudomonas graminis</name>
    <dbReference type="NCBI Taxonomy" id="158627"/>
    <lineage>
        <taxon>Bacteria</taxon>
        <taxon>Pseudomonadati</taxon>
        <taxon>Pseudomonadota</taxon>
        <taxon>Gammaproteobacteria</taxon>
        <taxon>Pseudomonadales</taxon>
        <taxon>Pseudomonadaceae</taxon>
        <taxon>Pseudomonas</taxon>
    </lineage>
</organism>
<evidence type="ECO:0000313" key="1">
    <source>
        <dbReference type="EMBL" id="OCX20596.1"/>
    </source>
</evidence>
<dbReference type="OrthoDB" id="6902567at2"/>
<protein>
    <recommendedName>
        <fullName evidence="3">Quorum-sensing-regulated virulence factor</fullName>
    </recommendedName>
</protein>
<proteinExistence type="predicted"/>
<accession>A0A1C2E113</accession>
<comment type="caution">
    <text evidence="1">The sequence shown here is derived from an EMBL/GenBank/DDBJ whole genome shotgun (WGS) entry which is preliminary data.</text>
</comment>